<dbReference type="PANTHER" id="PTHR43685">
    <property type="entry name" value="GLYCOSYLTRANSFERASE"/>
    <property type="match status" value="1"/>
</dbReference>
<dbReference type="InterPro" id="IPR001173">
    <property type="entry name" value="Glyco_trans_2-like"/>
</dbReference>
<dbReference type="InterPro" id="IPR050834">
    <property type="entry name" value="Glycosyltransf_2"/>
</dbReference>
<accession>A0A2U1V365</accession>
<dbReference type="PANTHER" id="PTHR43685:SF2">
    <property type="entry name" value="GLYCOSYLTRANSFERASE 2-LIKE DOMAIN-CONTAINING PROTEIN"/>
    <property type="match status" value="1"/>
</dbReference>
<evidence type="ECO:0000259" key="1">
    <source>
        <dbReference type="Pfam" id="PF00535"/>
    </source>
</evidence>
<dbReference type="EMBL" id="PDOA01000008">
    <property type="protein sequence ID" value="PWC28357.1"/>
    <property type="molecule type" value="Genomic_DNA"/>
</dbReference>
<dbReference type="OrthoDB" id="9783791at2"/>
<dbReference type="Gene3D" id="3.90.550.10">
    <property type="entry name" value="Spore Coat Polysaccharide Biosynthesis Protein SpsA, Chain A"/>
    <property type="match status" value="2"/>
</dbReference>
<protein>
    <submittedName>
        <fullName evidence="2">Glycosyl transferase family 2</fullName>
    </submittedName>
</protein>
<keyword evidence="3" id="KW-1185">Reference proteome</keyword>
<dbReference type="AlphaFoldDB" id="A0A2U1V365"/>
<organism evidence="2 3">
    <name type="scientific">Teichococcus aestuarii</name>
    <dbReference type="NCBI Taxonomy" id="568898"/>
    <lineage>
        <taxon>Bacteria</taxon>
        <taxon>Pseudomonadati</taxon>
        <taxon>Pseudomonadota</taxon>
        <taxon>Alphaproteobacteria</taxon>
        <taxon>Acetobacterales</taxon>
        <taxon>Roseomonadaceae</taxon>
        <taxon>Roseomonas</taxon>
    </lineage>
</organism>
<dbReference type="GO" id="GO:0044010">
    <property type="term" value="P:single-species biofilm formation"/>
    <property type="evidence" value="ECO:0007669"/>
    <property type="project" value="TreeGrafter"/>
</dbReference>
<reference evidence="3" key="1">
    <citation type="submission" date="2017-10" db="EMBL/GenBank/DDBJ databases">
        <authorList>
            <person name="Toshchakov S.V."/>
            <person name="Goeva M.A."/>
        </authorList>
    </citation>
    <scope>NUCLEOTIDE SEQUENCE [LARGE SCALE GENOMIC DNA]</scope>
    <source>
        <strain evidence="3">JR1/69-1-13</strain>
    </source>
</reference>
<name>A0A2U1V365_9PROT</name>
<feature type="domain" description="Glycosyltransferase 2-like" evidence="1">
    <location>
        <begin position="108"/>
        <end position="265"/>
    </location>
</feature>
<dbReference type="CDD" id="cd04184">
    <property type="entry name" value="GT2_RfbC_Mx_like"/>
    <property type="match status" value="1"/>
</dbReference>
<dbReference type="InterPro" id="IPR029044">
    <property type="entry name" value="Nucleotide-diphossugar_trans"/>
</dbReference>
<evidence type="ECO:0000313" key="3">
    <source>
        <dbReference type="Proteomes" id="UP000245048"/>
    </source>
</evidence>
<sequence>MVQTRQDTGSGPVLPLVPGRPSAEIAGRLRSWLRRHPRILNPLRRLMLDTAPYLPGMAQLMTRMGGRCWGPSPAAYQRWVAEHDTPCPEALAAMASAAQAMPDPPLISVVMPVYNTPEPFLRAAIASVRAQAYPHWEMCIADDASPAPHVQAVLAEAAASDPRIRTVRRSRNGHISAASNSALELARGEFVALMDHDDLLPPQALFVVAQHIRACPEADLFFSDEDKVDGQGRRYGPYFKPGWNPELLLGQNLVSHLGVYRRELLLRLGGLREGLEGSQDWDLALRTVAAAGVERVRHIPAILYHWRQGAEAASFSEGALDRCAAAGRRAVVEHLEQSGLPGASVTPQGDLPGWSRVRHVMPQPHPMASLVLALPAAPAAPEDFLSLLEMAGYAPAELLLTWPGGTAPAVADARLRLLPGQAGAGRAALLNAAAAQARGEVLVLLEPGVAPAGEGWLRELVAQALRPEIGAVGAMLLGPGRRIRHAGYVLDGVTPARSWPALGRAVENESGYAGHLRLPRDVSAVSGACLAVRKASFEAVGGLAPLPCWSDLDLCLKLRAAGLRVLWTPFARLRQEGEDRRVDRTGQAEALSWLRTRWGRRLGEEAFFSPLLPLAEGEPPILPRPRLAVSAG</sequence>
<keyword evidence="2" id="KW-0808">Transferase</keyword>
<dbReference type="GO" id="GO:0016740">
    <property type="term" value="F:transferase activity"/>
    <property type="evidence" value="ECO:0007669"/>
    <property type="project" value="UniProtKB-KW"/>
</dbReference>
<comment type="caution">
    <text evidence="2">The sequence shown here is derived from an EMBL/GenBank/DDBJ whole genome shotgun (WGS) entry which is preliminary data.</text>
</comment>
<evidence type="ECO:0000313" key="2">
    <source>
        <dbReference type="EMBL" id="PWC28357.1"/>
    </source>
</evidence>
<dbReference type="Proteomes" id="UP000245048">
    <property type="component" value="Unassembled WGS sequence"/>
</dbReference>
<proteinExistence type="predicted"/>
<gene>
    <name evidence="2" type="ORF">CR165_13830</name>
</gene>
<dbReference type="SUPFAM" id="SSF53448">
    <property type="entry name" value="Nucleotide-diphospho-sugar transferases"/>
    <property type="match status" value="2"/>
</dbReference>
<dbReference type="Pfam" id="PF00535">
    <property type="entry name" value="Glycos_transf_2"/>
    <property type="match status" value="1"/>
</dbReference>